<evidence type="ECO:0000256" key="2">
    <source>
        <dbReference type="ARBA" id="ARBA00023015"/>
    </source>
</evidence>
<keyword evidence="2" id="KW-0805">Transcription regulation</keyword>
<dbReference type="EMBL" id="CP060807">
    <property type="protein sequence ID" value="QNP27397.1"/>
    <property type="molecule type" value="Genomic_DNA"/>
</dbReference>
<dbReference type="InterPro" id="IPR005119">
    <property type="entry name" value="LysR_subst-bd"/>
</dbReference>
<protein>
    <submittedName>
        <fullName evidence="5">LysR family transcriptional regulator</fullName>
    </submittedName>
</protein>
<dbReference type="Pfam" id="PF03466">
    <property type="entry name" value="LysR_substrate"/>
    <property type="match status" value="1"/>
</dbReference>
<sequence>MNKLESMAVFVRVVDRGSFSAVAEEMRISGTMVGLHIKALEEHLGVRLLNRTTRRQSLTDFGQGYYQSCRRILADIEDSESQAFALHQKPRGKLRVGCPVSFGVHALSPVTAQFLIEWADMAVDLVLSDKSMDMADEGLDVMIKIGELLHVNTLVARPIAPYRSVMCASPAYIKRAGEPITPEELCHHRCLGFAHPIAANEWTLQREGKPVRAPVNITMTCNNGEALRRAALNGLGIIMQPEILLAEDLQHGRLLPLMSEFQPLAKPVHILTFANRQQLPKIRLYVDFLLKNFSASLYALNLE</sequence>
<dbReference type="InterPro" id="IPR036388">
    <property type="entry name" value="WH-like_DNA-bd_sf"/>
</dbReference>
<dbReference type="PANTHER" id="PTHR30537:SF5">
    <property type="entry name" value="HTH-TYPE TRANSCRIPTIONAL ACTIVATOR TTDR-RELATED"/>
    <property type="match status" value="1"/>
</dbReference>
<dbReference type="PROSITE" id="PS50931">
    <property type="entry name" value="HTH_LYSR"/>
    <property type="match status" value="1"/>
</dbReference>
<gene>
    <name evidence="5" type="ORF">IAP99_13940</name>
</gene>
<dbReference type="InterPro" id="IPR058163">
    <property type="entry name" value="LysR-type_TF_proteobact-type"/>
</dbReference>
<dbReference type="Proteomes" id="UP000516181">
    <property type="component" value="Chromosome"/>
</dbReference>
<dbReference type="GO" id="GO:0003677">
    <property type="term" value="F:DNA binding"/>
    <property type="evidence" value="ECO:0007669"/>
    <property type="project" value="UniProtKB-KW"/>
</dbReference>
<evidence type="ECO:0000256" key="3">
    <source>
        <dbReference type="ARBA" id="ARBA00023125"/>
    </source>
</evidence>
<organism evidence="5 6">
    <name type="scientific">Klebsiella variicola</name>
    <dbReference type="NCBI Taxonomy" id="244366"/>
    <lineage>
        <taxon>Bacteria</taxon>
        <taxon>Pseudomonadati</taxon>
        <taxon>Pseudomonadota</taxon>
        <taxon>Gammaproteobacteria</taxon>
        <taxon>Enterobacterales</taxon>
        <taxon>Enterobacteriaceae</taxon>
        <taxon>Klebsiella/Raoultella group</taxon>
        <taxon>Klebsiella</taxon>
        <taxon>Klebsiella pneumoniae complex</taxon>
    </lineage>
</organism>
<evidence type="ECO:0000256" key="1">
    <source>
        <dbReference type="ARBA" id="ARBA00009437"/>
    </source>
</evidence>
<dbReference type="FunFam" id="1.10.10.10:FF:000001">
    <property type="entry name" value="LysR family transcriptional regulator"/>
    <property type="match status" value="1"/>
</dbReference>
<proteinExistence type="inferred from homology"/>
<dbReference type="CDD" id="cd08477">
    <property type="entry name" value="PBP2_CrgA_like_8"/>
    <property type="match status" value="1"/>
</dbReference>
<accession>A0A2V3KM85</accession>
<dbReference type="Gene3D" id="3.40.190.290">
    <property type="match status" value="1"/>
</dbReference>
<comment type="similarity">
    <text evidence="1">Belongs to the LysR transcriptional regulatory family.</text>
</comment>
<dbReference type="InterPro" id="IPR000847">
    <property type="entry name" value="LysR_HTH_N"/>
</dbReference>
<name>A0A2V3KM85_KLEVA</name>
<dbReference type="InterPro" id="IPR036390">
    <property type="entry name" value="WH_DNA-bd_sf"/>
</dbReference>
<dbReference type="AlphaFoldDB" id="A0A2V3KM85"/>
<evidence type="ECO:0000313" key="6">
    <source>
        <dbReference type="Proteomes" id="UP000516181"/>
    </source>
</evidence>
<dbReference type="SUPFAM" id="SSF46785">
    <property type="entry name" value="Winged helix' DNA-binding domain"/>
    <property type="match status" value="1"/>
</dbReference>
<keyword evidence="4" id="KW-0804">Transcription</keyword>
<dbReference type="PANTHER" id="PTHR30537">
    <property type="entry name" value="HTH-TYPE TRANSCRIPTIONAL REGULATOR"/>
    <property type="match status" value="1"/>
</dbReference>
<keyword evidence="3" id="KW-0238">DNA-binding</keyword>
<dbReference type="RefSeq" id="WP_048268671.1">
    <property type="nucleotide sequence ID" value="NZ_BIJF01000001.1"/>
</dbReference>
<dbReference type="Pfam" id="PF00126">
    <property type="entry name" value="HTH_1"/>
    <property type="match status" value="1"/>
</dbReference>
<evidence type="ECO:0000256" key="4">
    <source>
        <dbReference type="ARBA" id="ARBA00023163"/>
    </source>
</evidence>
<dbReference type="Gene3D" id="1.10.10.10">
    <property type="entry name" value="Winged helix-like DNA-binding domain superfamily/Winged helix DNA-binding domain"/>
    <property type="match status" value="1"/>
</dbReference>
<evidence type="ECO:0000313" key="5">
    <source>
        <dbReference type="EMBL" id="QNP27397.1"/>
    </source>
</evidence>
<dbReference type="GO" id="GO:0003700">
    <property type="term" value="F:DNA-binding transcription factor activity"/>
    <property type="evidence" value="ECO:0007669"/>
    <property type="project" value="InterPro"/>
</dbReference>
<reference evidence="5 6" key="1">
    <citation type="submission" date="2020-08" db="EMBL/GenBank/DDBJ databases">
        <title>Complete genome sequence of Klebsiella pneumoniae KP2757.</title>
        <authorList>
            <person name="Zhang X."/>
        </authorList>
    </citation>
    <scope>NUCLEOTIDE SEQUENCE [LARGE SCALE GENOMIC DNA]</scope>
    <source>
        <strain evidence="5 6">KP2757</strain>
    </source>
</reference>
<dbReference type="SUPFAM" id="SSF53850">
    <property type="entry name" value="Periplasmic binding protein-like II"/>
    <property type="match status" value="1"/>
</dbReference>